<reference evidence="9" key="1">
    <citation type="submission" date="2018-05" db="EMBL/GenBank/DDBJ databases">
        <authorList>
            <person name="Lanie J.A."/>
            <person name="Ng W.-L."/>
            <person name="Kazmierczak K.M."/>
            <person name="Andrzejewski T.M."/>
            <person name="Davidsen T.M."/>
            <person name="Wayne K.J."/>
            <person name="Tettelin H."/>
            <person name="Glass J.I."/>
            <person name="Rusch D."/>
            <person name="Podicherti R."/>
            <person name="Tsui H.-C.T."/>
            <person name="Winkler M.E."/>
        </authorList>
    </citation>
    <scope>NUCLEOTIDE SEQUENCE</scope>
</reference>
<evidence type="ECO:0000256" key="2">
    <source>
        <dbReference type="ARBA" id="ARBA00022475"/>
    </source>
</evidence>
<feature type="transmembrane region" description="Helical" evidence="7">
    <location>
        <begin position="357"/>
        <end position="383"/>
    </location>
</feature>
<dbReference type="AlphaFoldDB" id="A0A381N1V4"/>
<evidence type="ECO:0000259" key="8">
    <source>
        <dbReference type="Pfam" id="PF06808"/>
    </source>
</evidence>
<dbReference type="PIRSF" id="PIRSF006066">
    <property type="entry name" value="HI0050"/>
    <property type="match status" value="1"/>
</dbReference>
<evidence type="ECO:0000256" key="4">
    <source>
        <dbReference type="ARBA" id="ARBA00022692"/>
    </source>
</evidence>
<feature type="transmembrane region" description="Helical" evidence="7">
    <location>
        <begin position="270"/>
        <end position="293"/>
    </location>
</feature>
<keyword evidence="2" id="KW-1003">Cell membrane</keyword>
<evidence type="ECO:0000256" key="6">
    <source>
        <dbReference type="ARBA" id="ARBA00023136"/>
    </source>
</evidence>
<keyword evidence="4 7" id="KW-0812">Transmembrane</keyword>
<keyword evidence="6 7" id="KW-0472">Membrane</keyword>
<accession>A0A381N1V4</accession>
<dbReference type="InterPro" id="IPR010656">
    <property type="entry name" value="DctM"/>
</dbReference>
<dbReference type="Pfam" id="PF06808">
    <property type="entry name" value="DctM"/>
    <property type="match status" value="1"/>
</dbReference>
<comment type="subcellular location">
    <subcellularLocation>
        <location evidence="1">Cell inner membrane</location>
        <topology evidence="1">Multi-pass membrane protein</topology>
    </subcellularLocation>
</comment>
<dbReference type="GO" id="GO:0005886">
    <property type="term" value="C:plasma membrane"/>
    <property type="evidence" value="ECO:0007669"/>
    <property type="project" value="UniProtKB-SubCell"/>
</dbReference>
<evidence type="ECO:0000256" key="1">
    <source>
        <dbReference type="ARBA" id="ARBA00004429"/>
    </source>
</evidence>
<feature type="transmembrane region" description="Helical" evidence="7">
    <location>
        <begin position="239"/>
        <end position="258"/>
    </location>
</feature>
<dbReference type="InterPro" id="IPR004681">
    <property type="entry name" value="TRAP_DctM"/>
</dbReference>
<feature type="transmembrane region" description="Helical" evidence="7">
    <location>
        <begin position="395"/>
        <end position="419"/>
    </location>
</feature>
<dbReference type="PANTHER" id="PTHR33362:SF3">
    <property type="entry name" value="SIALIC ACID TRAP TRANSPORTER PERMEASE PROTEIN SIAT"/>
    <property type="match status" value="1"/>
</dbReference>
<sequence length="428" mass="45187">MGFAIVVTLVVTLLLSVPVGISLGMSAMAGLLYSSPEFLIVLPQKFLAGLDSFPLLAIPLFVLAGTLMSHGGMARRIIDMANVFVGRIPGGLALMVIFSTMFFSGISGSPSANTAAIGSVALPAMERKKYPRAYATAVFAAAGGVSTLVPPAIDLIIIGVVAGISIGGLFAAGILPAVVNGVALMTLAYFFALKMELPLEPPMPWGEKLRVIRAGLLPLLMVVIILGGIYGGVFTPTEASAVAVVYGFFVSLFIYRELNIGDIPQVLLKTASLTGVVMLVLATASMMSFVLAFERIPHLLAQLITDYAYNWVVFILFVHIVFLVLGMLMDALPPIIILMPILVPVAEQFGMDPIHFGILVAANVGIGMISPPVGICLFVACGIGRTPIEEVVPRLIPFLLILVATLMIITFFPSITLFLPRLLGFAGG</sequence>
<evidence type="ECO:0000256" key="7">
    <source>
        <dbReference type="SAM" id="Phobius"/>
    </source>
</evidence>
<keyword evidence="3" id="KW-0997">Cell inner membrane</keyword>
<gene>
    <name evidence="9" type="ORF">METZ01_LOCUS512</name>
</gene>
<feature type="transmembrane region" description="Helical" evidence="7">
    <location>
        <begin position="137"/>
        <end position="164"/>
    </location>
</feature>
<protein>
    <recommendedName>
        <fullName evidence="8">TRAP C4-dicarboxylate transport system permease DctM subunit domain-containing protein</fullName>
    </recommendedName>
</protein>
<organism evidence="9">
    <name type="scientific">marine metagenome</name>
    <dbReference type="NCBI Taxonomy" id="408172"/>
    <lineage>
        <taxon>unclassified sequences</taxon>
        <taxon>metagenomes</taxon>
        <taxon>ecological metagenomes</taxon>
    </lineage>
</organism>
<dbReference type="NCBIfam" id="TIGR00786">
    <property type="entry name" value="dctM"/>
    <property type="match status" value="1"/>
</dbReference>
<feature type="transmembrane region" description="Helical" evidence="7">
    <location>
        <begin position="170"/>
        <end position="193"/>
    </location>
</feature>
<evidence type="ECO:0000256" key="3">
    <source>
        <dbReference type="ARBA" id="ARBA00022519"/>
    </source>
</evidence>
<feature type="transmembrane region" description="Helical" evidence="7">
    <location>
        <begin position="214"/>
        <end position="233"/>
    </location>
</feature>
<feature type="transmembrane region" description="Helical" evidence="7">
    <location>
        <begin position="308"/>
        <end position="328"/>
    </location>
</feature>
<dbReference type="EMBL" id="UINC01000028">
    <property type="protein sequence ID" value="SUZ47658.1"/>
    <property type="molecule type" value="Genomic_DNA"/>
</dbReference>
<dbReference type="GO" id="GO:0022857">
    <property type="term" value="F:transmembrane transporter activity"/>
    <property type="evidence" value="ECO:0007669"/>
    <property type="project" value="TreeGrafter"/>
</dbReference>
<evidence type="ECO:0000256" key="5">
    <source>
        <dbReference type="ARBA" id="ARBA00022989"/>
    </source>
</evidence>
<keyword evidence="5 7" id="KW-1133">Transmembrane helix</keyword>
<feature type="transmembrane region" description="Helical" evidence="7">
    <location>
        <begin position="53"/>
        <end position="72"/>
    </location>
</feature>
<evidence type="ECO:0000313" key="9">
    <source>
        <dbReference type="EMBL" id="SUZ47658.1"/>
    </source>
</evidence>
<proteinExistence type="predicted"/>
<feature type="domain" description="TRAP C4-dicarboxylate transport system permease DctM subunit" evidence="8">
    <location>
        <begin position="6"/>
        <end position="415"/>
    </location>
</feature>
<name>A0A381N1V4_9ZZZZ</name>
<feature type="transmembrane region" description="Helical" evidence="7">
    <location>
        <begin position="84"/>
        <end position="103"/>
    </location>
</feature>
<dbReference type="PANTHER" id="PTHR33362">
    <property type="entry name" value="SIALIC ACID TRAP TRANSPORTER PERMEASE PROTEIN SIAT-RELATED"/>
    <property type="match status" value="1"/>
</dbReference>